<dbReference type="EMBL" id="PHUJ01000003">
    <property type="protein sequence ID" value="PKB31260.1"/>
    <property type="molecule type" value="Genomic_DNA"/>
</dbReference>
<organism evidence="3 6">
    <name type="scientific">Pseudonocardia alni</name>
    <name type="common">Amycolata alni</name>
    <dbReference type="NCBI Taxonomy" id="33907"/>
    <lineage>
        <taxon>Bacteria</taxon>
        <taxon>Bacillati</taxon>
        <taxon>Actinomycetota</taxon>
        <taxon>Actinomycetes</taxon>
        <taxon>Pseudonocardiales</taxon>
        <taxon>Pseudonocardiaceae</taxon>
        <taxon>Pseudonocardia</taxon>
    </lineage>
</organism>
<dbReference type="PROSITE" id="PS51257">
    <property type="entry name" value="PROKAR_LIPOPROTEIN"/>
    <property type="match status" value="1"/>
</dbReference>
<name>A0A852WCU4_PSEA5</name>
<accession>A0AA44UPR1</accession>
<sequence>MRHTRPRRPRVLGLGVLSASVLLLAGCGIGGSGDPAETPLPPGANAELHAALPDAVKEAGVIRFAGDSHPPYRTVAGDGSITGIDRDFQDALARVLGVRTETVVVDSLPAALQGMLAGRYDAFNGPVKVTAERERQFDTVTWMTTRTSYVVPADSTLDVQAADDLCGRRVAVTTASVVEEQLRLLSGYCTRTGRPEVTSIGLADTNATLLAARSGRADAAGMTQAAAIDVTAQQQGVYTYVTQTEEQGATVDKLALYVPKSEELGPVMQRAFEELFRDGTYAGIMSRWGLDDVTVPAPELNAGTTP</sequence>
<evidence type="ECO:0000313" key="4">
    <source>
        <dbReference type="EMBL" id="PKB31260.1"/>
    </source>
</evidence>
<comment type="caution">
    <text evidence="3">The sequence shown here is derived from an EMBL/GenBank/DDBJ whole genome shotgun (WGS) entry which is preliminary data.</text>
</comment>
<dbReference type="EMBL" id="JACCCZ010000001">
    <property type="protein sequence ID" value="NYG03202.1"/>
    <property type="molecule type" value="Genomic_DNA"/>
</dbReference>
<evidence type="ECO:0000313" key="5">
    <source>
        <dbReference type="Proteomes" id="UP000232453"/>
    </source>
</evidence>
<dbReference type="SMART" id="SM00062">
    <property type="entry name" value="PBPb"/>
    <property type="match status" value="1"/>
</dbReference>
<dbReference type="Pfam" id="PF00497">
    <property type="entry name" value="SBP_bac_3"/>
    <property type="match status" value="1"/>
</dbReference>
<evidence type="ECO:0000313" key="6">
    <source>
        <dbReference type="Proteomes" id="UP000549695"/>
    </source>
</evidence>
<feature type="domain" description="Solute-binding protein family 3/N-terminal" evidence="2">
    <location>
        <begin position="61"/>
        <end position="292"/>
    </location>
</feature>
<accession>A0A852WCU4</accession>
<dbReference type="PANTHER" id="PTHR35936:SF17">
    <property type="entry name" value="ARGININE-BINDING EXTRACELLULAR PROTEIN ARTP"/>
    <property type="match status" value="1"/>
</dbReference>
<dbReference type="AlphaFoldDB" id="A0A852WCU4"/>
<evidence type="ECO:0000259" key="2">
    <source>
        <dbReference type="SMART" id="SM00062"/>
    </source>
</evidence>
<dbReference type="Gene3D" id="3.40.190.10">
    <property type="entry name" value="Periplasmic binding protein-like II"/>
    <property type="match status" value="2"/>
</dbReference>
<evidence type="ECO:0000256" key="1">
    <source>
        <dbReference type="ARBA" id="ARBA00022729"/>
    </source>
</evidence>
<dbReference type="SUPFAM" id="SSF53850">
    <property type="entry name" value="Periplasmic binding protein-like II"/>
    <property type="match status" value="1"/>
</dbReference>
<dbReference type="RefSeq" id="WP_073576723.1">
    <property type="nucleotide sequence ID" value="NZ_BAAAJZ010000003.1"/>
</dbReference>
<dbReference type="InterPro" id="IPR001638">
    <property type="entry name" value="Solute-binding_3/MltF_N"/>
</dbReference>
<dbReference type="Proteomes" id="UP000232453">
    <property type="component" value="Unassembled WGS sequence"/>
</dbReference>
<protein>
    <submittedName>
        <fullName evidence="3">Polar amino acid transport system substrate-binding protein</fullName>
    </submittedName>
</protein>
<dbReference type="PANTHER" id="PTHR35936">
    <property type="entry name" value="MEMBRANE-BOUND LYTIC MUREIN TRANSGLYCOSYLASE F"/>
    <property type="match status" value="1"/>
</dbReference>
<keyword evidence="6" id="KW-1185">Reference proteome</keyword>
<reference evidence="3 6" key="1">
    <citation type="submission" date="2020-07" db="EMBL/GenBank/DDBJ databases">
        <title>Sequencing the genomes of 1000 actinobacteria strains.</title>
        <authorList>
            <person name="Klenk H.-P."/>
        </authorList>
    </citation>
    <scope>NUCLEOTIDE SEQUENCE [LARGE SCALE GENOMIC DNA]</scope>
    <source>
        <strain evidence="4 5">DSM 44104</strain>
        <strain evidence="3 6">DSM 44749</strain>
    </source>
</reference>
<evidence type="ECO:0000313" key="3">
    <source>
        <dbReference type="EMBL" id="NYG03202.1"/>
    </source>
</evidence>
<dbReference type="Proteomes" id="UP000549695">
    <property type="component" value="Unassembled WGS sequence"/>
</dbReference>
<gene>
    <name evidence="4" type="ORF">ATL51_2945</name>
    <name evidence="3" type="ORF">HDA37_003487</name>
</gene>
<keyword evidence="1" id="KW-0732">Signal</keyword>
<proteinExistence type="predicted"/>
<dbReference type="GeneID" id="98053202"/>